<dbReference type="InterPro" id="IPR036770">
    <property type="entry name" value="Ankyrin_rpt-contain_sf"/>
</dbReference>
<evidence type="ECO:0000313" key="1">
    <source>
        <dbReference type="EMBL" id="CAJ1945242.1"/>
    </source>
</evidence>
<dbReference type="InterPro" id="IPR053139">
    <property type="entry name" value="Surface_bspA-like"/>
</dbReference>
<dbReference type="Pfam" id="PF13306">
    <property type="entry name" value="LRR_5"/>
    <property type="match status" value="2"/>
</dbReference>
<comment type="caution">
    <text evidence="1">The sequence shown here is derived from an EMBL/GenBank/DDBJ whole genome shotgun (WGS) entry which is preliminary data.</text>
</comment>
<accession>A0AAD2CSR1</accession>
<dbReference type="Gene3D" id="1.25.40.20">
    <property type="entry name" value="Ankyrin repeat-containing domain"/>
    <property type="match status" value="1"/>
</dbReference>
<dbReference type="SUPFAM" id="SSF48403">
    <property type="entry name" value="Ankyrin repeat"/>
    <property type="match status" value="1"/>
</dbReference>
<proteinExistence type="predicted"/>
<dbReference type="SUPFAM" id="SSF52058">
    <property type="entry name" value="L domain-like"/>
    <property type="match status" value="1"/>
</dbReference>
<dbReference type="EMBL" id="CAKOGP040001335">
    <property type="protein sequence ID" value="CAJ1945242.1"/>
    <property type="molecule type" value="Genomic_DNA"/>
</dbReference>
<protein>
    <submittedName>
        <fullName evidence="1">Uncharacterized protein</fullName>
    </submittedName>
</protein>
<evidence type="ECO:0000313" key="2">
    <source>
        <dbReference type="Proteomes" id="UP001295423"/>
    </source>
</evidence>
<gene>
    <name evidence="1" type="ORF">CYCCA115_LOCUS9386</name>
</gene>
<keyword evidence="2" id="KW-1185">Reference proteome</keyword>
<dbReference type="PANTHER" id="PTHR45661">
    <property type="entry name" value="SURFACE ANTIGEN"/>
    <property type="match status" value="1"/>
</dbReference>
<reference evidence="1" key="1">
    <citation type="submission" date="2023-08" db="EMBL/GenBank/DDBJ databases">
        <authorList>
            <person name="Audoor S."/>
            <person name="Bilcke G."/>
        </authorList>
    </citation>
    <scope>NUCLEOTIDE SEQUENCE</scope>
</reference>
<dbReference type="Proteomes" id="UP001295423">
    <property type="component" value="Unassembled WGS sequence"/>
</dbReference>
<sequence>MMRTTRARSKAAVYKDDSLEEISQQVTSVDVHESVERIPPGAFSHYNFLVHIWLPQGLREIVANAFTSCISLVEFSIPSSVETIGEYAFYHCDSLELVVLLEGQLRTIGKCSFQECGLGSLSIPASVNAIGESAFACCENLRLVMLREGLQRIGDYAFRNCFNLQEVDIPPTTSLGFEAFEKCFSLKRVGLANGLTNTGKWSFLRCTSIGTVSLPQTLTSIDSGTFSYCSQISEILLPEGLTVICDEAFSQCLGASAFASCRQLLCVEFQDGQETELEPRVFNKCDRLINISIPSSMESSVWASAFDECGSLERGAGGSEYIVQRLMDRFANHPVHEACYNSSLPTLSTMVASVAEYELVDNFGMTPFHIAVTAPKLRGCILECLLNANTFPVLFESDENGKTMMDYLLMQTSAKSGDLIDMVLHKGVEKEMSGWGLPQWRSEVSGAIHEYFDRSEELFPRTTLDSVGQTFAKYVKLESTSLLELALWNKRIQYFERGSKNKRPKVDRDAPRLMCGANIVIPHVLEYLGGLPTLTTSINW</sequence>
<name>A0AAD2CSR1_9STRA</name>
<dbReference type="AlphaFoldDB" id="A0AAD2CSR1"/>
<dbReference type="Gene3D" id="3.80.10.10">
    <property type="entry name" value="Ribonuclease Inhibitor"/>
    <property type="match status" value="2"/>
</dbReference>
<organism evidence="1 2">
    <name type="scientific">Cylindrotheca closterium</name>
    <dbReference type="NCBI Taxonomy" id="2856"/>
    <lineage>
        <taxon>Eukaryota</taxon>
        <taxon>Sar</taxon>
        <taxon>Stramenopiles</taxon>
        <taxon>Ochrophyta</taxon>
        <taxon>Bacillariophyta</taxon>
        <taxon>Bacillariophyceae</taxon>
        <taxon>Bacillariophycidae</taxon>
        <taxon>Bacillariales</taxon>
        <taxon>Bacillariaceae</taxon>
        <taxon>Cylindrotheca</taxon>
    </lineage>
</organism>
<dbReference type="PANTHER" id="PTHR45661:SF3">
    <property type="entry name" value="IG-LIKE DOMAIN-CONTAINING PROTEIN"/>
    <property type="match status" value="1"/>
</dbReference>
<dbReference type="InterPro" id="IPR026906">
    <property type="entry name" value="LRR_5"/>
</dbReference>
<dbReference type="InterPro" id="IPR032675">
    <property type="entry name" value="LRR_dom_sf"/>
</dbReference>